<evidence type="ECO:0000313" key="4">
    <source>
        <dbReference type="Proteomes" id="UP000593932"/>
    </source>
</evidence>
<reference evidence="3 4" key="1">
    <citation type="submission" date="2020-10" db="EMBL/GenBank/DDBJ databases">
        <title>complete genome sequencing of Lysobacter sp. H23M41.</title>
        <authorList>
            <person name="Bae J.-W."/>
            <person name="Lee S.-Y."/>
        </authorList>
    </citation>
    <scope>NUCLEOTIDE SEQUENCE [LARGE SCALE GENOMIC DNA]</scope>
    <source>
        <strain evidence="3 4">H23M41</strain>
    </source>
</reference>
<protein>
    <submittedName>
        <fullName evidence="3">DUF4105 domain-containing protein</fullName>
    </submittedName>
</protein>
<evidence type="ECO:0000259" key="2">
    <source>
        <dbReference type="Pfam" id="PF13387"/>
    </source>
</evidence>
<accession>A0A7S6ULX5</accession>
<name>A0A7S6ULX5_9GAMM</name>
<keyword evidence="1" id="KW-0812">Transmembrane</keyword>
<keyword evidence="1" id="KW-0472">Membrane</keyword>
<dbReference type="RefSeq" id="WP_194035185.1">
    <property type="nucleotide sequence ID" value="NZ_CP063657.1"/>
</dbReference>
<evidence type="ECO:0000256" key="1">
    <source>
        <dbReference type="SAM" id="Phobius"/>
    </source>
</evidence>
<dbReference type="EMBL" id="CP063657">
    <property type="protein sequence ID" value="QOW22690.1"/>
    <property type="molecule type" value="Genomic_DNA"/>
</dbReference>
<dbReference type="InterPro" id="IPR025178">
    <property type="entry name" value="Lnb_N"/>
</dbReference>
<feature type="domain" description="Lnb N-terminal periplasmic" evidence="2">
    <location>
        <begin position="134"/>
        <end position="291"/>
    </location>
</feature>
<dbReference type="Pfam" id="PF13387">
    <property type="entry name" value="Lnb_N"/>
    <property type="match status" value="1"/>
</dbReference>
<keyword evidence="4" id="KW-1185">Reference proteome</keyword>
<proteinExistence type="predicted"/>
<sequence length="352" mass="39822">MTLSAGPSHSRRWRIAVCLLLIAATAWGALALWYPLHLGPAVRGVLVAGWVALGLATLSVVSRPDTWGSRAARMLLALFAAGFALVLGSWLSLTPQHDREWADDVSRLLASEVAGDRVTLYNVRNFDWRTPTDYTPRWETREYDLAKLVSADLVMSYWMGPAIAHTLVSFGFEDDSRVVFSLEIRKERDESFSALGGLFRKFEQVIVAADERDIVRVRSNVRREDVYLYRLDIPPAQLRQVFRGYLQQAAALQHRPAFYNTMTSNCTTILFVLARQIAPGLPLDYRLLLSGYFARYAYDQHALVPGQTMQALRMRGRITERARAADDAVDFSVRIREGIPGIRRTGEMERTR</sequence>
<feature type="transmembrane region" description="Helical" evidence="1">
    <location>
        <begin position="74"/>
        <end position="93"/>
    </location>
</feature>
<organism evidence="3 4">
    <name type="scientific">Novilysobacter avium</name>
    <dbReference type="NCBI Taxonomy" id="2781023"/>
    <lineage>
        <taxon>Bacteria</taxon>
        <taxon>Pseudomonadati</taxon>
        <taxon>Pseudomonadota</taxon>
        <taxon>Gammaproteobacteria</taxon>
        <taxon>Lysobacterales</taxon>
        <taxon>Lysobacteraceae</taxon>
        <taxon>Novilysobacter</taxon>
    </lineage>
</organism>
<feature type="transmembrane region" description="Helical" evidence="1">
    <location>
        <begin position="41"/>
        <end position="62"/>
    </location>
</feature>
<keyword evidence="1" id="KW-1133">Transmembrane helix</keyword>
<evidence type="ECO:0000313" key="3">
    <source>
        <dbReference type="EMBL" id="QOW22690.1"/>
    </source>
</evidence>
<gene>
    <name evidence="3" type="ORF">INQ42_03630</name>
</gene>
<dbReference type="Proteomes" id="UP000593932">
    <property type="component" value="Chromosome"/>
</dbReference>